<dbReference type="Gene3D" id="2.120.10.30">
    <property type="entry name" value="TolB, C-terminal domain"/>
    <property type="match status" value="2"/>
</dbReference>
<dbReference type="EMBL" id="JBHFQA010000013">
    <property type="protein sequence ID" value="KAL2089199.1"/>
    <property type="molecule type" value="Genomic_DNA"/>
</dbReference>
<evidence type="ECO:0000256" key="3">
    <source>
        <dbReference type="ARBA" id="ARBA00022737"/>
    </source>
</evidence>
<dbReference type="InterPro" id="IPR000033">
    <property type="entry name" value="LDLR_classB_rpt"/>
</dbReference>
<dbReference type="AlphaFoldDB" id="A0ABD1JQP3"/>
<dbReference type="PANTHER" id="PTHR46513">
    <property type="entry name" value="VITELLOGENIN RECEPTOR-LIKE PROTEIN-RELATED-RELATED"/>
    <property type="match status" value="1"/>
</dbReference>
<feature type="domain" description="EGF-like" evidence="10">
    <location>
        <begin position="908"/>
        <end position="949"/>
    </location>
</feature>
<dbReference type="PANTHER" id="PTHR46513:SF5">
    <property type="entry name" value="PRO-EPIDERMAL GROWTH FACTOR"/>
    <property type="match status" value="1"/>
</dbReference>
<comment type="caution">
    <text evidence="11">The sequence shown here is derived from an EMBL/GenBank/DDBJ whole genome shotgun (WGS) entry which is preliminary data.</text>
</comment>
<dbReference type="PROSITE" id="PS51120">
    <property type="entry name" value="LDLRB"/>
    <property type="match status" value="4"/>
</dbReference>
<feature type="region of interest" description="Disordered" evidence="8">
    <location>
        <begin position="1198"/>
        <end position="1224"/>
    </location>
</feature>
<dbReference type="SMART" id="SM00179">
    <property type="entry name" value="EGF_CA"/>
    <property type="match status" value="5"/>
</dbReference>
<feature type="domain" description="EGF-like" evidence="10">
    <location>
        <begin position="869"/>
        <end position="907"/>
    </location>
</feature>
<dbReference type="InterPro" id="IPR000152">
    <property type="entry name" value="EGF-type_Asp/Asn_hydroxyl_site"/>
</dbReference>
<evidence type="ECO:0000256" key="8">
    <source>
        <dbReference type="SAM" id="MobiDB-lite"/>
    </source>
</evidence>
<dbReference type="InterPro" id="IPR001881">
    <property type="entry name" value="EGF-like_Ca-bd_dom"/>
</dbReference>
<dbReference type="GO" id="GO:0071944">
    <property type="term" value="C:cell periphery"/>
    <property type="evidence" value="ECO:0007669"/>
    <property type="project" value="UniProtKB-ARBA"/>
</dbReference>
<sequence>MVHTEDAGLVCGLALAGESVNLSLRYLRVPHTHTDEGMRLATGTATLLLLLLGWVAVATAEPTPLKECWETRAWTRGNWSCFAPEPFLIFGYGNAIFRMDLDGNAQKRVVARAGMSALLDFHLLFEAVFWANGHTGIISRAAMDGTQRQKLLVTERGISGLAVDWIHNVLLWTNQEMGTIHRAKLTGKGQRTVLRHLSQPSSIVTDPNEGFIFWLSDGITPSIQRAAMNGEMGTTVLKIANRLGMLTIDFSDQRLFWIQQGSENHRAIGSCDYNGNIINVFNPALQSTTLRMAVFLDFVYISEETSQSIVRLDKYRGGTAEKVNSKHLLHPPGDIKVVHPLQQPVVDKVVDPTPGCDTRVGDCVRVCSGQGERGQCQCRDGFVLSKYGNICEDINECALWNHGCSLGCENVPGSYFCICPQGYVLLPDMKTCHERRPCVENGTLCEGFCVHTQVGDVCVCTEGSVLQTDGHSCSGCSAADRGGCSQVCVPLGPGQWECECTPGYKLQPDGKHCTATGPSPYLLFANLVDIQRVNTDGTKSGRVLEEPRGTIIALDYDPVESKVYFSSIALGQIERANLDGSAREVVVSSGLDSPEGLAVDWINRKLYWTDRGLSSISRCSLSGQHRELLIDKDIHKPRGITVHPQAQKLFWTDIGGRPSVCGSRLDGGGRVMIAQEDLVTPSGLALDQHAERLYWCDLQRGTVESANLDGSHRHTLAQTQVGHPFSLAVFGDSVWVSDWQGNQLLRLPKGRGGPAPQHLSARMVQPAGLVIVHHLAKPGADMCLHQNGGCAQLCESRLGLAYCSCHSQYIQSADGKGCEPGSEFFTKSGSGDGESSAQTQKKTLNDEGFPLPIPELPEPTLITEKMVSDQDDCFSLRCDVNAQCVPQEGNVACQCLPGFTGNGELCMDVDECTAGLGECVSPLSECVNTVGGYFCRCSNGFSGDGHHCTDIDECRLELHGCHEHAECVNTVGKYTCICTAGFTGTGFKCQELKGSPFWSTTVSPVAVTTASKRELCPATHDSYCMYEGVCFYFPEMETYACNCISGYMGERCQFSDLEWWELQQAEKEKRRNVAIAVCLILLIGLLATAAILTYYYGSRRLKRREHPSVDNMSESSSSEDSITVTATGTPQFYVVLEHGACVDGEVVHVVGCPRRQVCPSCSSETGDSVVSDEPAVGLCPSEQRRFGAGWGQPPVVPNRPGLLGRPPDNLIVLDEPRAPSPSLL</sequence>
<keyword evidence="1 6" id="KW-0245">EGF-like domain</keyword>
<evidence type="ECO:0000256" key="5">
    <source>
        <dbReference type="ARBA" id="ARBA00023180"/>
    </source>
</evidence>
<dbReference type="FunFam" id="2.10.25.10:FF:000010">
    <property type="entry name" value="Pro-epidermal growth factor"/>
    <property type="match status" value="1"/>
</dbReference>
<dbReference type="InterPro" id="IPR050778">
    <property type="entry name" value="Cueball_EGF_LRP_Nidogen"/>
</dbReference>
<evidence type="ECO:0000313" key="12">
    <source>
        <dbReference type="Proteomes" id="UP001591681"/>
    </source>
</evidence>
<gene>
    <name evidence="11" type="ORF">ACEWY4_016098</name>
</gene>
<feature type="repeat" description="LDL-receptor class B" evidence="7">
    <location>
        <begin position="561"/>
        <end position="603"/>
    </location>
</feature>
<feature type="repeat" description="LDL-receptor class B" evidence="7">
    <location>
        <begin position="604"/>
        <end position="646"/>
    </location>
</feature>
<dbReference type="Proteomes" id="UP001591681">
    <property type="component" value="Unassembled WGS sequence"/>
</dbReference>
<keyword evidence="3" id="KW-0677">Repeat</keyword>
<keyword evidence="4 6" id="KW-1015">Disulfide bond</keyword>
<dbReference type="SUPFAM" id="SSF63825">
    <property type="entry name" value="YWTD domain"/>
    <property type="match status" value="2"/>
</dbReference>
<evidence type="ECO:0000256" key="1">
    <source>
        <dbReference type="ARBA" id="ARBA00022536"/>
    </source>
</evidence>
<dbReference type="Pfam" id="PF12947">
    <property type="entry name" value="EGF_3"/>
    <property type="match status" value="2"/>
</dbReference>
<feature type="repeat" description="LDL-receptor class B" evidence="7">
    <location>
        <begin position="691"/>
        <end position="733"/>
    </location>
</feature>
<feature type="disulfide bond" evidence="6">
    <location>
        <begin position="1043"/>
        <end position="1052"/>
    </location>
</feature>
<dbReference type="InterPro" id="IPR018097">
    <property type="entry name" value="EGF_Ca-bd_CS"/>
</dbReference>
<dbReference type="Pfam" id="PF07645">
    <property type="entry name" value="EGF_CA"/>
    <property type="match status" value="1"/>
</dbReference>
<dbReference type="FunFam" id="2.120.10.30:FF:000036">
    <property type="entry name" value="Pro-epidermal growth factor"/>
    <property type="match status" value="1"/>
</dbReference>
<dbReference type="InterPro" id="IPR011042">
    <property type="entry name" value="6-blade_b-propeller_TolB-like"/>
</dbReference>
<dbReference type="FunFam" id="2.120.10.30:FF:000241">
    <property type="entry name" value="Low-density lipoprotein receptor-related protein 6"/>
    <property type="match status" value="1"/>
</dbReference>
<evidence type="ECO:0000313" key="11">
    <source>
        <dbReference type="EMBL" id="KAL2089199.1"/>
    </source>
</evidence>
<feature type="compositionally biased region" description="Polar residues" evidence="8">
    <location>
        <begin position="825"/>
        <end position="842"/>
    </location>
</feature>
<dbReference type="PROSITE" id="PS01186">
    <property type="entry name" value="EGF_2"/>
    <property type="match status" value="5"/>
</dbReference>
<keyword evidence="9" id="KW-0472">Membrane</keyword>
<dbReference type="SMART" id="SM00135">
    <property type="entry name" value="LY"/>
    <property type="match status" value="8"/>
</dbReference>
<dbReference type="GO" id="GO:0030855">
    <property type="term" value="P:epithelial cell differentiation"/>
    <property type="evidence" value="ECO:0007669"/>
    <property type="project" value="UniProtKB-ARBA"/>
</dbReference>
<comment type="caution">
    <text evidence="6">Lacks conserved residue(s) required for the propagation of feature annotation.</text>
</comment>
<name>A0ABD1JQP3_9TELE</name>
<accession>A0ABD1JQP3</accession>
<dbReference type="SMART" id="SM00181">
    <property type="entry name" value="EGF"/>
    <property type="match status" value="9"/>
</dbReference>
<evidence type="ECO:0000256" key="6">
    <source>
        <dbReference type="PROSITE-ProRule" id="PRU00076"/>
    </source>
</evidence>
<keyword evidence="2" id="KW-0732">Signal</keyword>
<dbReference type="PROSITE" id="PS00022">
    <property type="entry name" value="EGF_1"/>
    <property type="match status" value="1"/>
</dbReference>
<feature type="transmembrane region" description="Helical" evidence="9">
    <location>
        <begin position="1073"/>
        <end position="1096"/>
    </location>
</feature>
<dbReference type="SUPFAM" id="SSF57184">
    <property type="entry name" value="Growth factor receptor domain"/>
    <property type="match status" value="2"/>
</dbReference>
<feature type="domain" description="EGF-like" evidence="10">
    <location>
        <begin position="950"/>
        <end position="990"/>
    </location>
</feature>
<dbReference type="InterPro" id="IPR049883">
    <property type="entry name" value="NOTCH1_EGF-like"/>
</dbReference>
<evidence type="ECO:0000256" key="7">
    <source>
        <dbReference type="PROSITE-ProRule" id="PRU00461"/>
    </source>
</evidence>
<dbReference type="Pfam" id="PF00058">
    <property type="entry name" value="Ldl_recept_b"/>
    <property type="match status" value="4"/>
</dbReference>
<dbReference type="FunFam" id="2.10.25.10:FF:000038">
    <property type="entry name" value="Fibrillin 2"/>
    <property type="match status" value="1"/>
</dbReference>
<dbReference type="Pfam" id="PF14670">
    <property type="entry name" value="FXa_inhibition"/>
    <property type="match status" value="2"/>
</dbReference>
<dbReference type="InterPro" id="IPR024731">
    <property type="entry name" value="NELL2-like_EGF"/>
</dbReference>
<dbReference type="PROSITE" id="PS50026">
    <property type="entry name" value="EGF_3"/>
    <property type="match status" value="4"/>
</dbReference>
<dbReference type="PROSITE" id="PS00010">
    <property type="entry name" value="ASX_HYDROXYL"/>
    <property type="match status" value="3"/>
</dbReference>
<feature type="region of interest" description="Disordered" evidence="8">
    <location>
        <begin position="824"/>
        <end position="852"/>
    </location>
</feature>
<keyword evidence="9" id="KW-0812">Transmembrane</keyword>
<dbReference type="PROSITE" id="PS01187">
    <property type="entry name" value="EGF_CA"/>
    <property type="match status" value="2"/>
</dbReference>
<evidence type="ECO:0000256" key="4">
    <source>
        <dbReference type="ARBA" id="ARBA00023157"/>
    </source>
</evidence>
<evidence type="ECO:0000259" key="10">
    <source>
        <dbReference type="PROSITE" id="PS50026"/>
    </source>
</evidence>
<keyword evidence="9" id="KW-1133">Transmembrane helix</keyword>
<proteinExistence type="predicted"/>
<feature type="repeat" description="LDL-receptor class B" evidence="7">
    <location>
        <begin position="647"/>
        <end position="690"/>
    </location>
</feature>
<dbReference type="InterPro" id="IPR009030">
    <property type="entry name" value="Growth_fac_rcpt_cys_sf"/>
</dbReference>
<evidence type="ECO:0000256" key="2">
    <source>
        <dbReference type="ARBA" id="ARBA00022729"/>
    </source>
</evidence>
<dbReference type="CDD" id="cd00054">
    <property type="entry name" value="EGF_CA"/>
    <property type="match status" value="2"/>
</dbReference>
<evidence type="ECO:0000256" key="9">
    <source>
        <dbReference type="SAM" id="Phobius"/>
    </source>
</evidence>
<dbReference type="InterPro" id="IPR000742">
    <property type="entry name" value="EGF"/>
</dbReference>
<dbReference type="SUPFAM" id="SSF57196">
    <property type="entry name" value="EGF/Laminin"/>
    <property type="match status" value="3"/>
</dbReference>
<keyword evidence="5" id="KW-0325">Glycoprotein</keyword>
<dbReference type="FunFam" id="2.10.25.10:FF:000362">
    <property type="entry name" value="Pro-epidermal growth factor"/>
    <property type="match status" value="1"/>
</dbReference>
<dbReference type="FunFam" id="2.10.25.10:FF:000219">
    <property type="entry name" value="Pro-epidermal growth factor"/>
    <property type="match status" value="1"/>
</dbReference>
<feature type="disulfide bond" evidence="6">
    <location>
        <begin position="1024"/>
        <end position="1041"/>
    </location>
</feature>
<feature type="domain" description="EGF-like" evidence="10">
    <location>
        <begin position="1012"/>
        <end position="1053"/>
    </location>
</feature>
<dbReference type="Gene3D" id="2.10.25.10">
    <property type="entry name" value="Laminin"/>
    <property type="match status" value="6"/>
</dbReference>
<reference evidence="11 12" key="1">
    <citation type="submission" date="2024-09" db="EMBL/GenBank/DDBJ databases">
        <title>A chromosome-level genome assembly of Gray's grenadier anchovy, Coilia grayii.</title>
        <authorList>
            <person name="Fu Z."/>
        </authorList>
    </citation>
    <scope>NUCLEOTIDE SEQUENCE [LARGE SCALE GENOMIC DNA]</scope>
    <source>
        <strain evidence="11">G4</strain>
        <tissue evidence="11">Muscle</tissue>
    </source>
</reference>
<organism evidence="11 12">
    <name type="scientific">Coilia grayii</name>
    <name type="common">Gray's grenadier anchovy</name>
    <dbReference type="NCBI Taxonomy" id="363190"/>
    <lineage>
        <taxon>Eukaryota</taxon>
        <taxon>Metazoa</taxon>
        <taxon>Chordata</taxon>
        <taxon>Craniata</taxon>
        <taxon>Vertebrata</taxon>
        <taxon>Euteleostomi</taxon>
        <taxon>Actinopterygii</taxon>
        <taxon>Neopterygii</taxon>
        <taxon>Teleostei</taxon>
        <taxon>Clupei</taxon>
        <taxon>Clupeiformes</taxon>
        <taxon>Clupeoidei</taxon>
        <taxon>Engraulidae</taxon>
        <taxon>Coilinae</taxon>
        <taxon>Coilia</taxon>
    </lineage>
</organism>
<protein>
    <recommendedName>
        <fullName evidence="10">EGF-like domain-containing protein</fullName>
    </recommendedName>
</protein>
<keyword evidence="12" id="KW-1185">Reference proteome</keyword>